<dbReference type="Pfam" id="PF01022">
    <property type="entry name" value="HTH_5"/>
    <property type="match status" value="1"/>
</dbReference>
<evidence type="ECO:0000259" key="4">
    <source>
        <dbReference type="PROSITE" id="PS50987"/>
    </source>
</evidence>
<dbReference type="STRING" id="407036.SAMN05216243_2563"/>
<evidence type="ECO:0000256" key="1">
    <source>
        <dbReference type="ARBA" id="ARBA00023015"/>
    </source>
</evidence>
<accession>A0A1G9ALS4</accession>
<dbReference type="PANTHER" id="PTHR33154:SF18">
    <property type="entry name" value="ARSENICAL RESISTANCE OPERON REPRESSOR"/>
    <property type="match status" value="1"/>
</dbReference>
<organism evidence="5 6">
    <name type="scientific">Sediminibacillus albus</name>
    <dbReference type="NCBI Taxonomy" id="407036"/>
    <lineage>
        <taxon>Bacteria</taxon>
        <taxon>Bacillati</taxon>
        <taxon>Bacillota</taxon>
        <taxon>Bacilli</taxon>
        <taxon>Bacillales</taxon>
        <taxon>Bacillaceae</taxon>
        <taxon>Sediminibacillus</taxon>
    </lineage>
</organism>
<gene>
    <name evidence="5" type="ORF">SAMN05216243_2563</name>
</gene>
<dbReference type="InterPro" id="IPR036388">
    <property type="entry name" value="WH-like_DNA-bd_sf"/>
</dbReference>
<dbReference type="SMART" id="SM00418">
    <property type="entry name" value="HTH_ARSR"/>
    <property type="match status" value="1"/>
</dbReference>
<name>A0A1G9ALS4_9BACI</name>
<sequence>MEFVQTSSRKRETYQILIKYSLLWECALGIAAVTNTPLLSSLERTENDWRKLKQSLSGKMLDHLAEVEKNNTWNALLQLLHHKDFQSLSSFLQYIKDLAPEELKSICLPFLGDDLQDRVEAATKGEVYAIGELKAIVKDHSFFPSYIEFICMAESDYIKNHLVEVMSGWYETVIEPDADKLETILSTDYVSKTKMAKKMHPEEFVTWATGGINYLPEPSIHQVLLIPHFTYRPWNVEADLKGTKVFYYPVANQSLDPTDKDMPDNSLILKYKALGDELRLRMIKMLAEGGLSLQEITERLDMGKSTVHHHLKILKSARLISNKGTKYVLNGAILESLPIELSSYLNK</sequence>
<dbReference type="GO" id="GO:0003700">
    <property type="term" value="F:DNA-binding transcription factor activity"/>
    <property type="evidence" value="ECO:0007669"/>
    <property type="project" value="InterPro"/>
</dbReference>
<dbReference type="PRINTS" id="PR00778">
    <property type="entry name" value="HTHARSR"/>
</dbReference>
<dbReference type="InterPro" id="IPR051081">
    <property type="entry name" value="HTH_MetalResp_TranReg"/>
</dbReference>
<evidence type="ECO:0000313" key="5">
    <source>
        <dbReference type="EMBL" id="SDK27530.1"/>
    </source>
</evidence>
<dbReference type="PROSITE" id="PS50987">
    <property type="entry name" value="HTH_ARSR_2"/>
    <property type="match status" value="1"/>
</dbReference>
<dbReference type="PANTHER" id="PTHR33154">
    <property type="entry name" value="TRANSCRIPTIONAL REGULATOR, ARSR FAMILY"/>
    <property type="match status" value="1"/>
</dbReference>
<feature type="domain" description="HTH arsR-type" evidence="4">
    <location>
        <begin position="259"/>
        <end position="347"/>
    </location>
</feature>
<keyword evidence="1" id="KW-0805">Transcription regulation</keyword>
<dbReference type="Gene3D" id="1.10.10.10">
    <property type="entry name" value="Winged helix-like DNA-binding domain superfamily/Winged helix DNA-binding domain"/>
    <property type="match status" value="1"/>
</dbReference>
<dbReference type="GO" id="GO:0003677">
    <property type="term" value="F:DNA binding"/>
    <property type="evidence" value="ECO:0007669"/>
    <property type="project" value="UniProtKB-KW"/>
</dbReference>
<proteinExistence type="predicted"/>
<dbReference type="SUPFAM" id="SSF46785">
    <property type="entry name" value="Winged helix' DNA-binding domain"/>
    <property type="match status" value="1"/>
</dbReference>
<dbReference type="EMBL" id="FNFL01000004">
    <property type="protein sequence ID" value="SDK27530.1"/>
    <property type="molecule type" value="Genomic_DNA"/>
</dbReference>
<keyword evidence="6" id="KW-1185">Reference proteome</keyword>
<dbReference type="InterPro" id="IPR001845">
    <property type="entry name" value="HTH_ArsR_DNA-bd_dom"/>
</dbReference>
<dbReference type="RefSeq" id="WP_093214852.1">
    <property type="nucleotide sequence ID" value="NZ_FNFL01000004.1"/>
</dbReference>
<keyword evidence="2" id="KW-0238">DNA-binding</keyword>
<evidence type="ECO:0000256" key="2">
    <source>
        <dbReference type="ARBA" id="ARBA00023125"/>
    </source>
</evidence>
<reference evidence="5 6" key="1">
    <citation type="submission" date="2016-10" db="EMBL/GenBank/DDBJ databases">
        <authorList>
            <person name="de Groot N.N."/>
        </authorList>
    </citation>
    <scope>NUCLEOTIDE SEQUENCE [LARGE SCALE GENOMIC DNA]</scope>
    <source>
        <strain evidence="5 6">CGMCC 1.6502</strain>
    </source>
</reference>
<dbReference type="OrthoDB" id="2646147at2"/>
<dbReference type="InterPro" id="IPR011991">
    <property type="entry name" value="ArsR-like_HTH"/>
</dbReference>
<evidence type="ECO:0000313" key="6">
    <source>
        <dbReference type="Proteomes" id="UP000198694"/>
    </source>
</evidence>
<dbReference type="AlphaFoldDB" id="A0A1G9ALS4"/>
<evidence type="ECO:0000256" key="3">
    <source>
        <dbReference type="ARBA" id="ARBA00023163"/>
    </source>
</evidence>
<protein>
    <submittedName>
        <fullName evidence="5">Regulatory protein, arsR family</fullName>
    </submittedName>
</protein>
<dbReference type="Proteomes" id="UP000198694">
    <property type="component" value="Unassembled WGS sequence"/>
</dbReference>
<dbReference type="CDD" id="cd00090">
    <property type="entry name" value="HTH_ARSR"/>
    <property type="match status" value="1"/>
</dbReference>
<dbReference type="InterPro" id="IPR036390">
    <property type="entry name" value="WH_DNA-bd_sf"/>
</dbReference>
<keyword evidence="3" id="KW-0804">Transcription</keyword>